<dbReference type="AlphaFoldDB" id="A0A1M5EYB6"/>
<keyword evidence="2" id="KW-1185">Reference proteome</keyword>
<gene>
    <name evidence="1" type="ORF">SAMN02745753_02729</name>
</gene>
<dbReference type="RefSeq" id="WP_072840242.1">
    <property type="nucleotide sequence ID" value="NZ_FQVF01000012.1"/>
</dbReference>
<evidence type="ECO:0000313" key="1">
    <source>
        <dbReference type="EMBL" id="SHF84244.1"/>
    </source>
</evidence>
<proteinExistence type="predicted"/>
<dbReference type="Proteomes" id="UP000184517">
    <property type="component" value="Unassembled WGS sequence"/>
</dbReference>
<protein>
    <submittedName>
        <fullName evidence="1">Uncharacterized protein</fullName>
    </submittedName>
</protein>
<reference evidence="2" key="1">
    <citation type="submission" date="2016-11" db="EMBL/GenBank/DDBJ databases">
        <authorList>
            <person name="Varghese N."/>
            <person name="Submissions S."/>
        </authorList>
    </citation>
    <scope>NUCLEOTIDE SEQUENCE [LARGE SCALE GENOMIC DNA]</scope>
    <source>
        <strain evidence="2">DSM 16579</strain>
    </source>
</reference>
<name>A0A1M5EYB6_9GAMM</name>
<evidence type="ECO:0000313" key="2">
    <source>
        <dbReference type="Proteomes" id="UP000184517"/>
    </source>
</evidence>
<accession>A0A1M5EYB6</accession>
<organism evidence="1 2">
    <name type="scientific">Marinomonas polaris DSM 16579</name>
    <dbReference type="NCBI Taxonomy" id="1122206"/>
    <lineage>
        <taxon>Bacteria</taxon>
        <taxon>Pseudomonadati</taxon>
        <taxon>Pseudomonadota</taxon>
        <taxon>Gammaproteobacteria</taxon>
        <taxon>Oceanospirillales</taxon>
        <taxon>Oceanospirillaceae</taxon>
        <taxon>Marinomonas</taxon>
    </lineage>
</organism>
<dbReference type="EMBL" id="FQVF01000012">
    <property type="protein sequence ID" value="SHF84244.1"/>
    <property type="molecule type" value="Genomic_DNA"/>
</dbReference>
<dbReference type="STRING" id="1122206.SAMN02745753_02729"/>
<sequence>MITTEGNENNFQMLIKNINSIVLDFKKNSKDIVFQESLSSLLSDIENQNTIRKGINKNIFGLKTAKYFFQIHLDFHFNNTIISNHLLHEKTEEFIFKKTIKSPSRIVSRKSELKKWNQEIKELIKLKKGNFDIESKRLETIRLITLIVRDYCYKEKVKYCSICYRRILKNSYCSYHLSSSPDFYKDVIKIKHYLNESRIKKHLNQREMRNSLGDFYIERSPDSLSKIISERSNRVKFAAIAYLLSEELVTLKSFICQKLLIALPDFNEDILLEHFSEFEDFSKWLYSANVLDNPLENTSIFWLLNNMIIADEFLRASNEYRKENAKLVEIQNSRQTIDARRKDTEERDQEIRKMKKHGVSYRKIATQFNLSKSRIAEIVSKANSK</sequence>